<dbReference type="PROSITE" id="PS00198">
    <property type="entry name" value="4FE4S_FER_1"/>
    <property type="match status" value="2"/>
</dbReference>
<evidence type="ECO:0000256" key="1">
    <source>
        <dbReference type="ARBA" id="ARBA00022485"/>
    </source>
</evidence>
<dbReference type="InterPro" id="IPR007160">
    <property type="entry name" value="DUF362"/>
</dbReference>
<comment type="caution">
    <text evidence="6">The sequence shown here is derived from an EMBL/GenBank/DDBJ whole genome shotgun (WGS) entry which is preliminary data.</text>
</comment>
<dbReference type="InterPro" id="IPR050572">
    <property type="entry name" value="Fe-S_Ferredoxin"/>
</dbReference>
<feature type="non-terminal residue" evidence="6">
    <location>
        <position position="1"/>
    </location>
</feature>
<dbReference type="GO" id="GO:0051539">
    <property type="term" value="F:4 iron, 4 sulfur cluster binding"/>
    <property type="evidence" value="ECO:0007669"/>
    <property type="project" value="UniProtKB-KW"/>
</dbReference>
<dbReference type="SUPFAM" id="SSF54862">
    <property type="entry name" value="4Fe-4S ferredoxins"/>
    <property type="match status" value="1"/>
</dbReference>
<dbReference type="PANTHER" id="PTHR43687:SF1">
    <property type="entry name" value="FERREDOXIN III"/>
    <property type="match status" value="1"/>
</dbReference>
<dbReference type="PROSITE" id="PS51379">
    <property type="entry name" value="4FE4S_FER_2"/>
    <property type="match status" value="2"/>
</dbReference>
<keyword evidence="4" id="KW-0411">Iron-sulfur</keyword>
<dbReference type="InterPro" id="IPR017900">
    <property type="entry name" value="4Fe4S_Fe_S_CS"/>
</dbReference>
<dbReference type="Pfam" id="PF04015">
    <property type="entry name" value="DUF362"/>
    <property type="match status" value="1"/>
</dbReference>
<keyword evidence="1" id="KW-0004">4Fe-4S</keyword>
<dbReference type="PANTHER" id="PTHR43687">
    <property type="entry name" value="ADENYLYLSULFATE REDUCTASE, BETA SUBUNIT"/>
    <property type="match status" value="1"/>
</dbReference>
<protein>
    <submittedName>
        <fullName evidence="6">4Fe-4S binding protein</fullName>
    </submittedName>
</protein>
<dbReference type="AlphaFoldDB" id="A0A8J6P8Q6"/>
<reference evidence="6 7" key="1">
    <citation type="submission" date="2020-08" db="EMBL/GenBank/DDBJ databases">
        <title>Bridging the membrane lipid divide: bacteria of the FCB group superphylum have the potential to synthesize archaeal ether lipids.</title>
        <authorList>
            <person name="Villanueva L."/>
            <person name="Von Meijenfeldt F.A.B."/>
            <person name="Westbye A.B."/>
            <person name="Yadav S."/>
            <person name="Hopmans E.C."/>
            <person name="Dutilh B.E."/>
            <person name="Sinninghe Damste J.S."/>
        </authorList>
    </citation>
    <scope>NUCLEOTIDE SEQUENCE [LARGE SCALE GENOMIC DNA]</scope>
    <source>
        <strain evidence="6">NIOZ-UU17</strain>
    </source>
</reference>
<organism evidence="6 7">
    <name type="scientific">Candidatus Desulfatibia vada</name>
    <dbReference type="NCBI Taxonomy" id="2841696"/>
    <lineage>
        <taxon>Bacteria</taxon>
        <taxon>Pseudomonadati</taxon>
        <taxon>Thermodesulfobacteriota</taxon>
        <taxon>Desulfobacteria</taxon>
        <taxon>Desulfobacterales</taxon>
        <taxon>Desulfobacterales incertae sedis</taxon>
        <taxon>Candidatus Desulfatibia</taxon>
    </lineage>
</organism>
<dbReference type="EMBL" id="JACNIG010000360">
    <property type="protein sequence ID" value="MBC8433950.1"/>
    <property type="molecule type" value="Genomic_DNA"/>
</dbReference>
<evidence type="ECO:0000313" key="7">
    <source>
        <dbReference type="Proteomes" id="UP000605201"/>
    </source>
</evidence>
<dbReference type="Gene3D" id="3.30.70.20">
    <property type="match status" value="1"/>
</dbReference>
<gene>
    <name evidence="6" type="ORF">H8D96_18715</name>
</gene>
<evidence type="ECO:0000256" key="2">
    <source>
        <dbReference type="ARBA" id="ARBA00022723"/>
    </source>
</evidence>
<feature type="domain" description="4Fe-4S ferredoxin-type" evidence="5">
    <location>
        <begin position="135"/>
        <end position="160"/>
    </location>
</feature>
<dbReference type="Proteomes" id="UP000605201">
    <property type="component" value="Unassembled WGS sequence"/>
</dbReference>
<dbReference type="GO" id="GO:0046872">
    <property type="term" value="F:metal ion binding"/>
    <property type="evidence" value="ECO:0007669"/>
    <property type="project" value="UniProtKB-KW"/>
</dbReference>
<name>A0A8J6P8Q6_9BACT</name>
<feature type="domain" description="4Fe-4S ferredoxin-type" evidence="5">
    <location>
        <begin position="104"/>
        <end position="133"/>
    </location>
</feature>
<dbReference type="InterPro" id="IPR017896">
    <property type="entry name" value="4Fe4S_Fe-S-bd"/>
</dbReference>
<evidence type="ECO:0000256" key="4">
    <source>
        <dbReference type="ARBA" id="ARBA00023014"/>
    </source>
</evidence>
<keyword evidence="3" id="KW-0408">Iron</keyword>
<dbReference type="Pfam" id="PF13237">
    <property type="entry name" value="Fer4_10"/>
    <property type="match status" value="1"/>
</dbReference>
<keyword evidence="2" id="KW-0479">Metal-binding</keyword>
<sequence length="160" mass="17081">VDAVVGMEGNGPASPDLLDIGLIMASDDAMAMDAVMAKMMGLEPGRLRFLRKAQEIGLGDYDLDKIEIIGELKTLPHFKLPSLGGEAVSENKAIQEILHSRTLLVPEVDPELCTACGTCVDQCPVSALSMNGDTPLVDADTCITCFCCQEICPERAITLK</sequence>
<proteinExistence type="predicted"/>
<evidence type="ECO:0000256" key="3">
    <source>
        <dbReference type="ARBA" id="ARBA00023004"/>
    </source>
</evidence>
<evidence type="ECO:0000259" key="5">
    <source>
        <dbReference type="PROSITE" id="PS51379"/>
    </source>
</evidence>
<evidence type="ECO:0000313" key="6">
    <source>
        <dbReference type="EMBL" id="MBC8433950.1"/>
    </source>
</evidence>
<accession>A0A8J6P8Q6</accession>